<organism evidence="3 4">
    <name type="scientific">Paramicrosporidium saccamoebae</name>
    <dbReference type="NCBI Taxonomy" id="1246581"/>
    <lineage>
        <taxon>Eukaryota</taxon>
        <taxon>Fungi</taxon>
        <taxon>Fungi incertae sedis</taxon>
        <taxon>Cryptomycota</taxon>
        <taxon>Cryptomycota incertae sedis</taxon>
        <taxon>Paramicrosporidium</taxon>
    </lineage>
</organism>
<evidence type="ECO:0000313" key="4">
    <source>
        <dbReference type="Proteomes" id="UP000240830"/>
    </source>
</evidence>
<proteinExistence type="predicted"/>
<protein>
    <recommendedName>
        <fullName evidence="2">OCEL domain-containing protein</fullName>
    </recommendedName>
</protein>
<dbReference type="EMBL" id="MTSL01000065">
    <property type="protein sequence ID" value="PJF19387.1"/>
    <property type="molecule type" value="Genomic_DNA"/>
</dbReference>
<dbReference type="SUPFAM" id="SSF144292">
    <property type="entry name" value="occludin/ELL-like"/>
    <property type="match status" value="1"/>
</dbReference>
<evidence type="ECO:0000313" key="3">
    <source>
        <dbReference type="EMBL" id="PJF19387.1"/>
    </source>
</evidence>
<feature type="compositionally biased region" description="Polar residues" evidence="1">
    <location>
        <begin position="1"/>
        <end position="12"/>
    </location>
</feature>
<feature type="compositionally biased region" description="Low complexity" evidence="1">
    <location>
        <begin position="30"/>
        <end position="46"/>
    </location>
</feature>
<evidence type="ECO:0000256" key="1">
    <source>
        <dbReference type="SAM" id="MobiDB-lite"/>
    </source>
</evidence>
<evidence type="ECO:0000259" key="2">
    <source>
        <dbReference type="PROSITE" id="PS51980"/>
    </source>
</evidence>
<dbReference type="Proteomes" id="UP000240830">
    <property type="component" value="Unassembled WGS sequence"/>
</dbReference>
<gene>
    <name evidence="3" type="ORF">PSACC_00795</name>
</gene>
<accession>A0A2H9TNR6</accession>
<comment type="caution">
    <text evidence="3">The sequence shown here is derived from an EMBL/GenBank/DDBJ whole genome shotgun (WGS) entry which is preliminary data.</text>
</comment>
<dbReference type="Pfam" id="PF07303">
    <property type="entry name" value="Occludin_ELL"/>
    <property type="match status" value="1"/>
</dbReference>
<sequence length="189" mass="21346">MRPGSSPATRTSDLPGRIDQPVHLYGHGVQPISTSQSQSDSQHSWSPLLTEHAAIPPAPLDSLLDRPKTSATADRKPLTDRLLSSRVTGSKQSTVYQLEDEFGKRYREYITLNRWMDNRLAVFNQLQTELVTVADKSKAQEQVIFRVVVEEQRLKDDREYQENAEKLEECCAALMMIKARLASAVKAHK</sequence>
<name>A0A2H9TNR6_9FUNG</name>
<dbReference type="Gene3D" id="6.10.140.340">
    <property type="match status" value="1"/>
</dbReference>
<reference evidence="3 4" key="1">
    <citation type="submission" date="2016-10" db="EMBL/GenBank/DDBJ databases">
        <title>The genome of Paramicrosporidium saccamoebae is the missing link in understanding Cryptomycota and Microsporidia evolution.</title>
        <authorList>
            <person name="Quandt C.A."/>
            <person name="Beaudet D."/>
            <person name="Corsaro D."/>
            <person name="Michel R."/>
            <person name="Corradi N."/>
            <person name="James T."/>
        </authorList>
    </citation>
    <scope>NUCLEOTIDE SEQUENCE [LARGE SCALE GENOMIC DNA]</scope>
    <source>
        <strain evidence="3 4">KSL3</strain>
    </source>
</reference>
<feature type="region of interest" description="Disordered" evidence="1">
    <location>
        <begin position="1"/>
        <end position="85"/>
    </location>
</feature>
<feature type="domain" description="OCEL" evidence="2">
    <location>
        <begin position="80"/>
        <end position="189"/>
    </location>
</feature>
<feature type="compositionally biased region" description="Basic and acidic residues" evidence="1">
    <location>
        <begin position="63"/>
        <end position="79"/>
    </location>
</feature>
<dbReference type="AlphaFoldDB" id="A0A2H9TNR6"/>
<dbReference type="PROSITE" id="PS51980">
    <property type="entry name" value="OCEL"/>
    <property type="match status" value="1"/>
</dbReference>
<keyword evidence="4" id="KW-1185">Reference proteome</keyword>
<dbReference type="InterPro" id="IPR010844">
    <property type="entry name" value="Occludin_ELL"/>
</dbReference>